<dbReference type="EMBL" id="JABTXI010000011">
    <property type="protein sequence ID" value="MBY3592995.1"/>
    <property type="molecule type" value="Genomic_DNA"/>
</dbReference>
<dbReference type="RefSeq" id="WP_207608875.1">
    <property type="nucleotide sequence ID" value="NZ_CP071619.1"/>
</dbReference>
<sequence length="57" mass="6604">MIDRRRRIGRKTEAILQQDGTRLLNSARLKQVVMAKTYLYHFMATQAEAVKALAEKL</sequence>
<reference evidence="1 2" key="1">
    <citation type="submission" date="2020-06" db="EMBL/GenBank/DDBJ databases">
        <title>Global-level population genomics: horizontal gene transfer, symbiosis and evolution in Rhizobia.</title>
        <authorList>
            <person name="Gai Y."/>
        </authorList>
    </citation>
    <scope>NUCLEOTIDE SEQUENCE [LARGE SCALE GENOMIC DNA]</scope>
    <source>
        <strain evidence="1 2">PLR6_1b</strain>
    </source>
</reference>
<protein>
    <submittedName>
        <fullName evidence="1">Uncharacterized protein</fullName>
    </submittedName>
</protein>
<evidence type="ECO:0000313" key="2">
    <source>
        <dbReference type="Proteomes" id="UP000720124"/>
    </source>
</evidence>
<comment type="caution">
    <text evidence="1">The sequence shown here is derived from an EMBL/GenBank/DDBJ whole genome shotgun (WGS) entry which is preliminary data.</text>
</comment>
<gene>
    <name evidence="1" type="ORF">HJA87_24385</name>
</gene>
<organism evidence="1 2">
    <name type="scientific">Rhizobium bangladeshense</name>
    <dbReference type="NCBI Taxonomy" id="1138189"/>
    <lineage>
        <taxon>Bacteria</taxon>
        <taxon>Pseudomonadati</taxon>
        <taxon>Pseudomonadota</taxon>
        <taxon>Alphaproteobacteria</taxon>
        <taxon>Hyphomicrobiales</taxon>
        <taxon>Rhizobiaceae</taxon>
        <taxon>Rhizobium/Agrobacterium group</taxon>
        <taxon>Rhizobium</taxon>
    </lineage>
</organism>
<name>A0ABS7LNK2_9HYPH</name>
<dbReference type="Proteomes" id="UP000720124">
    <property type="component" value="Unassembled WGS sequence"/>
</dbReference>
<keyword evidence="2" id="KW-1185">Reference proteome</keyword>
<proteinExistence type="predicted"/>
<evidence type="ECO:0000313" key="1">
    <source>
        <dbReference type="EMBL" id="MBY3592995.1"/>
    </source>
</evidence>
<accession>A0ABS7LNK2</accession>